<dbReference type="Proteomes" id="UP000269721">
    <property type="component" value="Unassembled WGS sequence"/>
</dbReference>
<feature type="region of interest" description="Disordered" evidence="1">
    <location>
        <begin position="281"/>
        <end position="301"/>
    </location>
</feature>
<accession>A0A4P9VZB4</accession>
<feature type="region of interest" description="Disordered" evidence="1">
    <location>
        <begin position="124"/>
        <end position="143"/>
    </location>
</feature>
<evidence type="ECO:0000313" key="3">
    <source>
        <dbReference type="Proteomes" id="UP000269721"/>
    </source>
</evidence>
<name>A0A4P9VZB4_9FUNG</name>
<proteinExistence type="predicted"/>
<dbReference type="AlphaFoldDB" id="A0A4P9VZB4"/>
<reference evidence="3" key="1">
    <citation type="journal article" date="2018" name="Nat. Microbiol.">
        <title>Leveraging single-cell genomics to expand the fungal tree of life.</title>
        <authorList>
            <person name="Ahrendt S.R."/>
            <person name="Quandt C.A."/>
            <person name="Ciobanu D."/>
            <person name="Clum A."/>
            <person name="Salamov A."/>
            <person name="Andreopoulos B."/>
            <person name="Cheng J.F."/>
            <person name="Woyke T."/>
            <person name="Pelin A."/>
            <person name="Henrissat B."/>
            <person name="Reynolds N.K."/>
            <person name="Benny G.L."/>
            <person name="Smith M.E."/>
            <person name="James T.Y."/>
            <person name="Grigoriev I.V."/>
        </authorList>
    </citation>
    <scope>NUCLEOTIDE SEQUENCE [LARGE SCALE GENOMIC DNA]</scope>
</reference>
<sequence>MAKVTVRVVRNTGQIIERLLLDCAGKLQPTSHALATTFLGFQITGLKTQTADRSERNDTGAWSPDEVGISAESRGGNSTENQKPNKRGRYDPGSMAKISANSEPAHAIFGINVKLSRRGVGEHRRSNLASESSSSIGWGGGGGRGEGLARLPLVSKNEQTIRTSYEPPIPNPTAHPPIGPHPHFETHLKPKHDRIQIQRAPSPVYGIMNQPKVNDPIRVATGAPSPGKRIIKGGGFRERLKRNRAGPGCGDRDAAGGGHTVDAELRWGRGGVVGAERVCKGGAEERMEGGKGGDTTGETGDHQQLFAQLPRSNDNTPSTQHSLHSHRGHFWGCVFPGLGAPVASSDRGWVGRTSTVMLGFEESEGGGKAREGWLALLTGSHSFFVVLNSQRHLSTAVPPALWSSLTITSLTSPTRDSLALLTSHALSQN</sequence>
<keyword evidence="3" id="KW-1185">Reference proteome</keyword>
<evidence type="ECO:0000313" key="2">
    <source>
        <dbReference type="EMBL" id="RKO85149.1"/>
    </source>
</evidence>
<organism evidence="2 3">
    <name type="scientific">Blyttiomyces helicus</name>
    <dbReference type="NCBI Taxonomy" id="388810"/>
    <lineage>
        <taxon>Eukaryota</taxon>
        <taxon>Fungi</taxon>
        <taxon>Fungi incertae sedis</taxon>
        <taxon>Chytridiomycota</taxon>
        <taxon>Chytridiomycota incertae sedis</taxon>
        <taxon>Chytridiomycetes</taxon>
        <taxon>Chytridiomycetes incertae sedis</taxon>
        <taxon>Blyttiomyces</taxon>
    </lineage>
</organism>
<protein>
    <submittedName>
        <fullName evidence="2">Uncharacterized protein</fullName>
    </submittedName>
</protein>
<gene>
    <name evidence="2" type="ORF">BDK51DRAFT_26534</name>
</gene>
<feature type="region of interest" description="Disordered" evidence="1">
    <location>
        <begin position="48"/>
        <end position="97"/>
    </location>
</feature>
<evidence type="ECO:0000256" key="1">
    <source>
        <dbReference type="SAM" id="MobiDB-lite"/>
    </source>
</evidence>
<dbReference type="EMBL" id="KZ999367">
    <property type="protein sequence ID" value="RKO85149.1"/>
    <property type="molecule type" value="Genomic_DNA"/>
</dbReference>
<feature type="compositionally biased region" description="Basic and acidic residues" evidence="1">
    <location>
        <begin position="281"/>
        <end position="291"/>
    </location>
</feature>